<dbReference type="Gene3D" id="2.30.29.30">
    <property type="entry name" value="Pleckstrin-homology domain (PH domain)/Phosphotyrosine-binding domain (PTB)"/>
    <property type="match status" value="1"/>
</dbReference>
<dbReference type="SUPFAM" id="SSF50729">
    <property type="entry name" value="PH domain-like"/>
    <property type="match status" value="1"/>
</dbReference>
<proteinExistence type="inferred from homology"/>
<dbReference type="PRINTS" id="PR00380">
    <property type="entry name" value="KINESINHEAVY"/>
</dbReference>
<keyword evidence="3" id="KW-0963">Cytoplasm</keyword>
<evidence type="ECO:0000256" key="6">
    <source>
        <dbReference type="ARBA" id="ARBA00022840"/>
    </source>
</evidence>
<accession>A0A8H3F4X4</accession>
<dbReference type="InterPro" id="IPR022140">
    <property type="entry name" value="Kinesin-like_KIF1-typ"/>
</dbReference>
<keyword evidence="8 10" id="KW-0505">Motor protein</keyword>
<evidence type="ECO:0000256" key="3">
    <source>
        <dbReference type="ARBA" id="ARBA00022490"/>
    </source>
</evidence>
<evidence type="ECO:0000259" key="14">
    <source>
        <dbReference type="PROSITE" id="PS50067"/>
    </source>
</evidence>
<dbReference type="OrthoDB" id="3176171at2759"/>
<feature type="region of interest" description="Disordered" evidence="12">
    <location>
        <begin position="1460"/>
        <end position="1485"/>
    </location>
</feature>
<evidence type="ECO:0000256" key="1">
    <source>
        <dbReference type="ARBA" id="ARBA00004245"/>
    </source>
</evidence>
<dbReference type="Pfam" id="PF00498">
    <property type="entry name" value="FHA"/>
    <property type="match status" value="1"/>
</dbReference>
<sequence length="1606" mass="180883">MAGGNIKVVVRVRPFNGREVDRRAKCVVKMDGNQTILVPPPEAEERMRKGGKGSDGQKSFAFDRSYWSFDPNDKNFAGQDSLYRDLGTPLLDNAFQGYNNCIFAYGQTGSGKSYSMMGYGEEAGVIPKICQNMFQRITELQKDKNLTSTVEVSYLEIYNERVRDLLNPATKGNLKVREHPSTGPYVEDLAKLAVRSFQEIEHLMDEGNKARTVAATSMNETSSRSHAVFTLTVTQKRHDVETRMDTEKVAKISLVDLAGSERATSTGAIGARLKEGAEINRSLSTLGRVIAALADLSMGKRKNVSMVPYRDSVLTWLLKDSLGGNSMTAMIAAISPADINFEETLSTLRYADSAKRIKNHAVVNEDPNARMIRELKEELAQLRSKLSSGATSGGIAEEQYAPDTPLDKQIVSITQTDGTIKRVSKADIAEQLNQSEKLYEDLNQTWEEKLEKTEQIHREREAALEELGISIEKGFVGVSTPKRMPHLVNLSDDPLLAECLVYNIKPGTTAVGNVEDPGTTSEIRLNGSKIMKDHCTFENVDGFVTLVPRDGAAIMVNGLRMDKPTRLRSGNRVILGDFHIFRFNHPQEARAERKEQSLLRHSVTASQLGSPVPRPSHSRSESRIDVESDIDGSIPESPMRSRSGRDSDWSYARREAAGAILGADQKITHLPDDELDALFDDVQRARAVRKGRPESRLFGPEDEDSESVSSHPSREKCMSNGTLDNFSLDTALTLPSTPQQNGIESAESDDGRLELIRDDMRSQLEKQKEDFEEKLRVAETSSTQNVEELRAEKERMEHALEAAKERYERQLEQQKETFARELQRASNSPLLKRPRITQTGFTKLPEEEKAIVRVSLTRWWQVGHVRLAEAILRHAATLKEAQIMSQVMDKNVVFQFTIVGEGQDVCSSYDLVLSGIPGDEDPALEAAVKPCVAVRVIDYQNTVIHVWSLEKLEQRVRTMRQMHQYLDRPDYLQHFRFENPFIETFLPQFSLIGEADVPLTAVFEARVQDHTIELYSTFTLEAIGRLKLSLEPSAAQAPPKMLKFNVVMHEMVGFAEREGTELHGQMFIPGISEEGGATTTQMIQDFDEDPIRFESVHSMSIPRSAPRSATLRVAIFARVTPMHLDRLLSWDEIRETGEDVSLSNHGQTARLPESEYWMQEEHDVYAKIKILELSETGEYLPVEIDQRSNLDSGMYQLHQGLQRRIMINLTCSSSESLQWKEVKSLRVGSLHLIDQDPSILGRSDSSRQLSLELIKEPTVVDDANGIKEFTLTGQWDSSLHGSSLLDRPTADRHSVQMSISVDITSSRVHQPMTFTLEENLQIRPRWWLRPQSMFKQLWKTTRIIHYTSSIFSVSIKPASAKRASDIWRMDSQKSYVKGEEDLNNWKPRGVGLLRDYIISQQSRRRIAEVEATKVFLRRQRIPLPTPASFTELTPAQKSLIQKCLDFWTLISNKPPSFTLSSAGTSGSSASIQSQPQPKPDPPPLTAAILRHPKNPVLLKSSFLLTPNPTSYVWTRYFAELRPPYLHLYAVPSGNETATINLRNARIDVDPPVQRLLNEKEGSRRRQGRKNVWAVYARGGSWLFAARSEEEKGRWVLAIDEGFIDDP</sequence>
<dbReference type="Pfam" id="PF16183">
    <property type="entry name" value="Kinesin_assoc"/>
    <property type="match status" value="1"/>
</dbReference>
<dbReference type="PROSITE" id="PS50003">
    <property type="entry name" value="PH_DOMAIN"/>
    <property type="match status" value="1"/>
</dbReference>
<dbReference type="SUPFAM" id="SSF52540">
    <property type="entry name" value="P-loop containing nucleoside triphosphate hydrolases"/>
    <property type="match status" value="1"/>
</dbReference>
<dbReference type="InterPro" id="IPR022164">
    <property type="entry name" value="Kinesin-like"/>
</dbReference>
<dbReference type="CDD" id="cd22705">
    <property type="entry name" value="FHA_KIF1"/>
    <property type="match status" value="1"/>
</dbReference>
<evidence type="ECO:0000313" key="16">
    <source>
        <dbReference type="Proteomes" id="UP000664203"/>
    </source>
</evidence>
<dbReference type="InterPro" id="IPR036961">
    <property type="entry name" value="Kinesin_motor_dom_sf"/>
</dbReference>
<dbReference type="Proteomes" id="UP000664203">
    <property type="component" value="Unassembled WGS sequence"/>
</dbReference>
<dbReference type="SMART" id="SM00233">
    <property type="entry name" value="PH"/>
    <property type="match status" value="1"/>
</dbReference>
<keyword evidence="4" id="KW-0493">Microtubule</keyword>
<dbReference type="SMART" id="SM00129">
    <property type="entry name" value="KISc"/>
    <property type="match status" value="1"/>
</dbReference>
<dbReference type="Pfam" id="PF12473">
    <property type="entry name" value="DUF3694"/>
    <property type="match status" value="1"/>
</dbReference>
<evidence type="ECO:0000256" key="2">
    <source>
        <dbReference type="ARBA" id="ARBA00022448"/>
    </source>
</evidence>
<dbReference type="FunFam" id="3.40.850.10:FF:000047">
    <property type="entry name" value="Kinesin family protein"/>
    <property type="match status" value="1"/>
</dbReference>
<dbReference type="GO" id="GO:0005546">
    <property type="term" value="F:phosphatidylinositol-4,5-bisphosphate binding"/>
    <property type="evidence" value="ECO:0007669"/>
    <property type="project" value="UniProtKB-ARBA"/>
</dbReference>
<dbReference type="InterPro" id="IPR008984">
    <property type="entry name" value="SMAD_FHA_dom_sf"/>
</dbReference>
<dbReference type="GO" id="GO:0005874">
    <property type="term" value="C:microtubule"/>
    <property type="evidence" value="ECO:0007669"/>
    <property type="project" value="UniProtKB-KW"/>
</dbReference>
<dbReference type="Gene3D" id="6.10.250.2520">
    <property type="match status" value="1"/>
</dbReference>
<evidence type="ECO:0000313" key="15">
    <source>
        <dbReference type="EMBL" id="CAF9916067.1"/>
    </source>
</evidence>
<dbReference type="InterPro" id="IPR001849">
    <property type="entry name" value="PH_domain"/>
</dbReference>
<keyword evidence="7 11" id="KW-0175">Coiled coil</keyword>
<evidence type="ECO:0000256" key="9">
    <source>
        <dbReference type="ARBA" id="ARBA00023212"/>
    </source>
</evidence>
<comment type="similarity">
    <text evidence="10">Belongs to the TRAFAC class myosin-kinesin ATPase superfamily. Kinesin family.</text>
</comment>
<dbReference type="Gene3D" id="3.40.850.10">
    <property type="entry name" value="Kinesin motor domain"/>
    <property type="match status" value="1"/>
</dbReference>
<dbReference type="CDD" id="cd06503">
    <property type="entry name" value="ATP-synt_Fo_b"/>
    <property type="match status" value="1"/>
</dbReference>
<dbReference type="GO" id="GO:0005524">
    <property type="term" value="F:ATP binding"/>
    <property type="evidence" value="ECO:0007669"/>
    <property type="project" value="UniProtKB-UniRule"/>
</dbReference>
<dbReference type="PANTHER" id="PTHR47117">
    <property type="entry name" value="STAR-RELATED LIPID TRANSFER PROTEIN 9"/>
    <property type="match status" value="1"/>
</dbReference>
<dbReference type="Gene3D" id="2.60.200.20">
    <property type="match status" value="1"/>
</dbReference>
<protein>
    <submittedName>
        <fullName evidence="15">Kinesin-like protein Klp8</fullName>
    </submittedName>
</protein>
<evidence type="ECO:0000259" key="13">
    <source>
        <dbReference type="PROSITE" id="PS50003"/>
    </source>
</evidence>
<organism evidence="15 16">
    <name type="scientific">Alectoria fallacina</name>
    <dbReference type="NCBI Taxonomy" id="1903189"/>
    <lineage>
        <taxon>Eukaryota</taxon>
        <taxon>Fungi</taxon>
        <taxon>Dikarya</taxon>
        <taxon>Ascomycota</taxon>
        <taxon>Pezizomycotina</taxon>
        <taxon>Lecanoromycetes</taxon>
        <taxon>OSLEUM clade</taxon>
        <taxon>Lecanoromycetidae</taxon>
        <taxon>Lecanorales</taxon>
        <taxon>Lecanorineae</taxon>
        <taxon>Parmeliaceae</taxon>
        <taxon>Alectoria</taxon>
    </lineage>
</organism>
<dbReference type="InterPro" id="IPR019821">
    <property type="entry name" value="Kinesin_motor_CS"/>
</dbReference>
<dbReference type="InterPro" id="IPR000253">
    <property type="entry name" value="FHA_dom"/>
</dbReference>
<dbReference type="Pfam" id="PF00225">
    <property type="entry name" value="Kinesin"/>
    <property type="match status" value="1"/>
</dbReference>
<gene>
    <name evidence="15" type="primary">KLP8</name>
    <name evidence="15" type="ORF">ALECFALPRED_010489</name>
</gene>
<dbReference type="InterPro" id="IPR001752">
    <property type="entry name" value="Kinesin_motor_dom"/>
</dbReference>
<dbReference type="InterPro" id="IPR011993">
    <property type="entry name" value="PH-like_dom_sf"/>
</dbReference>
<reference evidence="15" key="1">
    <citation type="submission" date="2021-03" db="EMBL/GenBank/DDBJ databases">
        <authorList>
            <person name="Tagirdzhanova G."/>
        </authorList>
    </citation>
    <scope>NUCLEOTIDE SEQUENCE</scope>
</reference>
<dbReference type="FunFam" id="2.60.200.20:FF:000021">
    <property type="entry name" value="Kinesin family protein"/>
    <property type="match status" value="1"/>
</dbReference>
<dbReference type="Pfam" id="PF12423">
    <property type="entry name" value="KIF1B"/>
    <property type="match status" value="1"/>
</dbReference>
<feature type="binding site" evidence="10">
    <location>
        <begin position="106"/>
        <end position="113"/>
    </location>
    <ligand>
        <name>ATP</name>
        <dbReference type="ChEBI" id="CHEBI:30616"/>
    </ligand>
</feature>
<dbReference type="InterPro" id="IPR027417">
    <property type="entry name" value="P-loop_NTPase"/>
</dbReference>
<dbReference type="GO" id="GO:0047496">
    <property type="term" value="P:vesicle transport along microtubule"/>
    <property type="evidence" value="ECO:0007669"/>
    <property type="project" value="UniProtKB-ARBA"/>
</dbReference>
<dbReference type="PROSITE" id="PS00411">
    <property type="entry name" value="KINESIN_MOTOR_1"/>
    <property type="match status" value="1"/>
</dbReference>
<keyword evidence="2" id="KW-0813">Transport</keyword>
<dbReference type="PROSITE" id="PS50067">
    <property type="entry name" value="KINESIN_MOTOR_2"/>
    <property type="match status" value="1"/>
</dbReference>
<dbReference type="InterPro" id="IPR032405">
    <property type="entry name" value="Kinesin_assoc"/>
</dbReference>
<keyword evidence="6 10" id="KW-0067">ATP-binding</keyword>
<dbReference type="GO" id="GO:0008574">
    <property type="term" value="F:plus-end-directed microtubule motor activity"/>
    <property type="evidence" value="ECO:0007669"/>
    <property type="project" value="UniProtKB-ARBA"/>
</dbReference>
<feature type="region of interest" description="Disordered" evidence="12">
    <location>
        <begin position="603"/>
        <end position="648"/>
    </location>
</feature>
<evidence type="ECO:0000256" key="7">
    <source>
        <dbReference type="ARBA" id="ARBA00023054"/>
    </source>
</evidence>
<dbReference type="GO" id="GO:0008017">
    <property type="term" value="F:microtubule binding"/>
    <property type="evidence" value="ECO:0007669"/>
    <property type="project" value="InterPro"/>
</dbReference>
<feature type="coiled-coil region" evidence="11">
    <location>
        <begin position="761"/>
        <end position="828"/>
    </location>
</feature>
<comment type="subcellular location">
    <subcellularLocation>
        <location evidence="1">Cytoplasm</location>
        <location evidence="1">Cytoskeleton</location>
    </subcellularLocation>
</comment>
<dbReference type="EMBL" id="CAJPDR010000087">
    <property type="protein sequence ID" value="CAF9916067.1"/>
    <property type="molecule type" value="Genomic_DNA"/>
</dbReference>
<evidence type="ECO:0000256" key="10">
    <source>
        <dbReference type="PROSITE-ProRule" id="PRU00283"/>
    </source>
</evidence>
<feature type="compositionally biased region" description="Low complexity" evidence="12">
    <location>
        <begin position="1460"/>
        <end position="1475"/>
    </location>
</feature>
<keyword evidence="16" id="KW-1185">Reference proteome</keyword>
<evidence type="ECO:0000256" key="12">
    <source>
        <dbReference type="SAM" id="MobiDB-lite"/>
    </source>
</evidence>
<evidence type="ECO:0000256" key="5">
    <source>
        <dbReference type="ARBA" id="ARBA00022741"/>
    </source>
</evidence>
<dbReference type="CDD" id="cd01365">
    <property type="entry name" value="KISc_KIF1A_KIF1B"/>
    <property type="match status" value="1"/>
</dbReference>
<comment type="caution">
    <text evidence="15">The sequence shown here is derived from an EMBL/GenBank/DDBJ whole genome shotgun (WGS) entry which is preliminary data.</text>
</comment>
<feature type="domain" description="PH" evidence="13">
    <location>
        <begin position="1496"/>
        <end position="1603"/>
    </location>
</feature>
<dbReference type="SUPFAM" id="SSF49879">
    <property type="entry name" value="SMAD/FHA domain"/>
    <property type="match status" value="1"/>
</dbReference>
<evidence type="ECO:0000256" key="8">
    <source>
        <dbReference type="ARBA" id="ARBA00023175"/>
    </source>
</evidence>
<evidence type="ECO:0000256" key="11">
    <source>
        <dbReference type="SAM" id="Coils"/>
    </source>
</evidence>
<feature type="domain" description="Kinesin motor" evidence="14">
    <location>
        <begin position="5"/>
        <end position="357"/>
    </location>
</feature>
<name>A0A8H3F4X4_9LECA</name>
<keyword evidence="5 10" id="KW-0547">Nucleotide-binding</keyword>
<evidence type="ECO:0000256" key="4">
    <source>
        <dbReference type="ARBA" id="ARBA00022701"/>
    </source>
</evidence>
<keyword evidence="9" id="KW-0206">Cytoskeleton</keyword>
<feature type="region of interest" description="Disordered" evidence="12">
    <location>
        <begin position="689"/>
        <end position="724"/>
    </location>
</feature>